<dbReference type="InterPro" id="IPR007143">
    <property type="entry name" value="Vps28"/>
</dbReference>
<dbReference type="GO" id="GO:0000813">
    <property type="term" value="C:ESCRT I complex"/>
    <property type="evidence" value="ECO:0007669"/>
    <property type="project" value="InterPro"/>
</dbReference>
<proteinExistence type="predicted"/>
<dbReference type="RefSeq" id="XP_001318760.1">
    <property type="nucleotide sequence ID" value="XM_001318725.1"/>
</dbReference>
<dbReference type="VEuPathDB" id="TrichDB:TVAGG3_0274500"/>
<evidence type="ECO:0000313" key="2">
    <source>
        <dbReference type="EMBL" id="EAY06537.1"/>
    </source>
</evidence>
<dbReference type="Pfam" id="PF03997">
    <property type="entry name" value="VPS28"/>
    <property type="match status" value="1"/>
</dbReference>
<dbReference type="KEGG" id="tva:4764414"/>
<dbReference type="Proteomes" id="UP000001542">
    <property type="component" value="Unassembled WGS sequence"/>
</dbReference>
<dbReference type="InParanoid" id="A2ELD5"/>
<feature type="region of interest" description="Disordered" evidence="1">
    <location>
        <begin position="1"/>
        <end position="104"/>
    </location>
</feature>
<dbReference type="SMR" id="A2ELD5"/>
<dbReference type="EMBL" id="DS113421">
    <property type="protein sequence ID" value="EAY06537.1"/>
    <property type="molecule type" value="Genomic_DNA"/>
</dbReference>
<accession>A2ELD5</accession>
<sequence length="302" mass="33873">MSGYPNTGYPNQYGQPPRGYQQPQYPQMGQYQQAPQYGYYPNQGQPQQYPQQPGQPGGFAQYPNVNPQYNMQQKPAVPQNNQPVNAGPSRNYSGQFIPPAMKPTRSYLPPPKQPLPFKFSPANEAGCAYLFGAIQALQVLLEEFANGNVDEDQKNTFLPKLTNQFMESLKMSKLDITDINDFALACELDADLALDYISELARNNPKNKPKHKDVNMFGDSVVTASDSAEGVVGTIRDSLISLQIYLMRVCPSNCQQVANSKVETWMNILKTKQSSDKLSQDEIQRFRNDIADVNDIVMKNLE</sequence>
<feature type="compositionally biased region" description="Low complexity" evidence="1">
    <location>
        <begin position="8"/>
        <end position="63"/>
    </location>
</feature>
<gene>
    <name evidence="2" type="ORF">TVAG_358270</name>
</gene>
<protein>
    <submittedName>
        <fullName evidence="2">Uncharacterized protein</fullName>
    </submittedName>
</protein>
<evidence type="ECO:0000313" key="3">
    <source>
        <dbReference type="Proteomes" id="UP000001542"/>
    </source>
</evidence>
<dbReference type="GO" id="GO:0032509">
    <property type="term" value="P:endosome transport via multivesicular body sorting pathway"/>
    <property type="evidence" value="ECO:0007669"/>
    <property type="project" value="InterPro"/>
</dbReference>
<name>A2ELD5_TRIV3</name>
<reference evidence="2" key="2">
    <citation type="journal article" date="2007" name="Science">
        <title>Draft genome sequence of the sexually transmitted pathogen Trichomonas vaginalis.</title>
        <authorList>
            <person name="Carlton J.M."/>
            <person name="Hirt R.P."/>
            <person name="Silva J.C."/>
            <person name="Delcher A.L."/>
            <person name="Schatz M."/>
            <person name="Zhao Q."/>
            <person name="Wortman J.R."/>
            <person name="Bidwell S.L."/>
            <person name="Alsmark U.C.M."/>
            <person name="Besteiro S."/>
            <person name="Sicheritz-Ponten T."/>
            <person name="Noel C.J."/>
            <person name="Dacks J.B."/>
            <person name="Foster P.G."/>
            <person name="Simillion C."/>
            <person name="Van de Peer Y."/>
            <person name="Miranda-Saavedra D."/>
            <person name="Barton G.J."/>
            <person name="Westrop G.D."/>
            <person name="Mueller S."/>
            <person name="Dessi D."/>
            <person name="Fiori P.L."/>
            <person name="Ren Q."/>
            <person name="Paulsen I."/>
            <person name="Zhang H."/>
            <person name="Bastida-Corcuera F.D."/>
            <person name="Simoes-Barbosa A."/>
            <person name="Brown M.T."/>
            <person name="Hayes R.D."/>
            <person name="Mukherjee M."/>
            <person name="Okumura C.Y."/>
            <person name="Schneider R."/>
            <person name="Smith A.J."/>
            <person name="Vanacova S."/>
            <person name="Villalvazo M."/>
            <person name="Haas B.J."/>
            <person name="Pertea M."/>
            <person name="Feldblyum T.V."/>
            <person name="Utterback T.R."/>
            <person name="Shu C.L."/>
            <person name="Osoegawa K."/>
            <person name="de Jong P.J."/>
            <person name="Hrdy I."/>
            <person name="Horvathova L."/>
            <person name="Zubacova Z."/>
            <person name="Dolezal P."/>
            <person name="Malik S.B."/>
            <person name="Logsdon J.M. Jr."/>
            <person name="Henze K."/>
            <person name="Gupta A."/>
            <person name="Wang C.C."/>
            <person name="Dunne R.L."/>
            <person name="Upcroft J.A."/>
            <person name="Upcroft P."/>
            <person name="White O."/>
            <person name="Salzberg S.L."/>
            <person name="Tang P."/>
            <person name="Chiu C.-H."/>
            <person name="Lee Y.-S."/>
            <person name="Embley T.M."/>
            <person name="Coombs G.H."/>
            <person name="Mottram J.C."/>
            <person name="Tachezy J."/>
            <person name="Fraser-Liggett C.M."/>
            <person name="Johnson P.J."/>
        </authorList>
    </citation>
    <scope>NUCLEOTIDE SEQUENCE [LARGE SCALE GENOMIC DNA]</scope>
    <source>
        <strain evidence="2">G3</strain>
    </source>
</reference>
<dbReference type="AlphaFoldDB" id="A2ELD5"/>
<evidence type="ECO:0000256" key="1">
    <source>
        <dbReference type="SAM" id="MobiDB-lite"/>
    </source>
</evidence>
<feature type="compositionally biased region" description="Polar residues" evidence="1">
    <location>
        <begin position="64"/>
        <end position="94"/>
    </location>
</feature>
<reference evidence="2" key="1">
    <citation type="submission" date="2006-10" db="EMBL/GenBank/DDBJ databases">
        <authorList>
            <person name="Amadeo P."/>
            <person name="Zhao Q."/>
            <person name="Wortman J."/>
            <person name="Fraser-Liggett C."/>
            <person name="Carlton J."/>
        </authorList>
    </citation>
    <scope>NUCLEOTIDE SEQUENCE</scope>
    <source>
        <strain evidence="2">G3</strain>
    </source>
</reference>
<dbReference type="VEuPathDB" id="TrichDB:TVAG_358270"/>
<organism evidence="2 3">
    <name type="scientific">Trichomonas vaginalis (strain ATCC PRA-98 / G3)</name>
    <dbReference type="NCBI Taxonomy" id="412133"/>
    <lineage>
        <taxon>Eukaryota</taxon>
        <taxon>Metamonada</taxon>
        <taxon>Parabasalia</taxon>
        <taxon>Trichomonadida</taxon>
        <taxon>Trichomonadidae</taxon>
        <taxon>Trichomonas</taxon>
    </lineage>
</organism>
<keyword evidence="3" id="KW-1185">Reference proteome</keyword>